<protein>
    <submittedName>
        <fullName evidence="1">HAD-IB family hydrolase</fullName>
    </submittedName>
</protein>
<dbReference type="Pfam" id="PF12710">
    <property type="entry name" value="HAD"/>
    <property type="match status" value="1"/>
</dbReference>
<dbReference type="Proteomes" id="UP000772618">
    <property type="component" value="Unassembled WGS sequence"/>
</dbReference>
<dbReference type="GO" id="GO:0016787">
    <property type="term" value="F:hydrolase activity"/>
    <property type="evidence" value="ECO:0007669"/>
    <property type="project" value="UniProtKB-KW"/>
</dbReference>
<keyword evidence="1" id="KW-0378">Hydrolase</keyword>
<comment type="caution">
    <text evidence="1">The sequence shown here is derived from an EMBL/GenBank/DDBJ whole genome shotgun (WGS) entry which is preliminary data.</text>
</comment>
<dbReference type="PANTHER" id="PTHR43344">
    <property type="entry name" value="PHOSPHOSERINE PHOSPHATASE"/>
    <property type="match status" value="1"/>
</dbReference>
<organism evidence="1 2">
    <name type="scientific">Chryseosolibacter indicus</name>
    <dbReference type="NCBI Taxonomy" id="2782351"/>
    <lineage>
        <taxon>Bacteria</taxon>
        <taxon>Pseudomonadati</taxon>
        <taxon>Bacteroidota</taxon>
        <taxon>Cytophagia</taxon>
        <taxon>Cytophagales</taxon>
        <taxon>Chryseotaleaceae</taxon>
        <taxon>Chryseosolibacter</taxon>
    </lineage>
</organism>
<evidence type="ECO:0000313" key="1">
    <source>
        <dbReference type="EMBL" id="MBT1704466.1"/>
    </source>
</evidence>
<keyword evidence="2" id="KW-1185">Reference proteome</keyword>
<dbReference type="InterPro" id="IPR023214">
    <property type="entry name" value="HAD_sf"/>
</dbReference>
<dbReference type="InterPro" id="IPR006385">
    <property type="entry name" value="HAD_hydro_SerB1"/>
</dbReference>
<name>A0ABS5VSY2_9BACT</name>
<reference evidence="1 2" key="1">
    <citation type="submission" date="2021-05" db="EMBL/GenBank/DDBJ databases">
        <title>A Polyphasic approach of four new species of the genus Ohtaekwangia: Ohtaekwangia histidinii sp. nov., Ohtaekwangia cretensis sp. nov., Ohtaekwangia indiensis sp. nov., Ohtaekwangia reichenbachii sp. nov. from diverse environment.</title>
        <authorList>
            <person name="Octaviana S."/>
        </authorList>
    </citation>
    <scope>NUCLEOTIDE SEQUENCE [LARGE SCALE GENOMIC DNA]</scope>
    <source>
        <strain evidence="1 2">PWU20</strain>
    </source>
</reference>
<accession>A0ABS5VSY2</accession>
<proteinExistence type="predicted"/>
<dbReference type="NCBIfam" id="TIGR01488">
    <property type="entry name" value="HAD-SF-IB"/>
    <property type="match status" value="1"/>
</dbReference>
<dbReference type="InterPro" id="IPR036412">
    <property type="entry name" value="HAD-like_sf"/>
</dbReference>
<dbReference type="NCBIfam" id="TIGR01490">
    <property type="entry name" value="HAD-SF-IB-hyp1"/>
    <property type="match status" value="1"/>
</dbReference>
<dbReference type="PANTHER" id="PTHR43344:SF14">
    <property type="entry name" value="HAD-IB FAMILY HYDROLASE"/>
    <property type="match status" value="1"/>
</dbReference>
<dbReference type="Gene3D" id="3.40.50.1000">
    <property type="entry name" value="HAD superfamily/HAD-like"/>
    <property type="match status" value="1"/>
</dbReference>
<dbReference type="RefSeq" id="WP_254154428.1">
    <property type="nucleotide sequence ID" value="NZ_JAHESD010000032.1"/>
</dbReference>
<evidence type="ECO:0000313" key="2">
    <source>
        <dbReference type="Proteomes" id="UP000772618"/>
    </source>
</evidence>
<gene>
    <name evidence="1" type="ORF">KK060_14320</name>
</gene>
<dbReference type="EMBL" id="JAHESD010000032">
    <property type="protein sequence ID" value="MBT1704466.1"/>
    <property type="molecule type" value="Genomic_DNA"/>
</dbReference>
<sequence length="217" mass="24654">MTSSSAAAELNVAFNDVNIASKKLVLFDFDGTITTHDTLAEFMIYYHGKLKYLSGLALLSPVLAMYVTKTIPNWKAKEYFLKWYLKGEDIIRFNEKCMEFTMKKIDSLIRPQALEAIKRYKSEGATVAVVSASAENWVKPWCDKHGLICLGTKLEVKNNKITGNLTGKNCYGAEKVCRIKERFTLTEYNEVIAYGDTSGDKEMLALAHKQFYKPFRD</sequence>
<dbReference type="InterPro" id="IPR050582">
    <property type="entry name" value="HAD-like_SerB"/>
</dbReference>
<dbReference type="SUPFAM" id="SSF56784">
    <property type="entry name" value="HAD-like"/>
    <property type="match status" value="1"/>
</dbReference>